<evidence type="ECO:0000313" key="1">
    <source>
        <dbReference type="EMBL" id="QHT98075.1"/>
    </source>
</evidence>
<dbReference type="EMBL" id="MN740287">
    <property type="protein sequence ID" value="QHT98075.1"/>
    <property type="molecule type" value="Genomic_DNA"/>
</dbReference>
<sequence length="36" mass="4177">MKKSNFDLQSLKQLLALDKYLDSETCLKYGLIDIID</sequence>
<reference evidence="1" key="1">
    <citation type="journal article" date="2020" name="Nature">
        <title>Giant virus diversity and host interactions through global metagenomics.</title>
        <authorList>
            <person name="Schulz F."/>
            <person name="Roux S."/>
            <person name="Paez-Espino D."/>
            <person name="Jungbluth S."/>
            <person name="Walsh D.A."/>
            <person name="Denef V.J."/>
            <person name="McMahon K.D."/>
            <person name="Konstantinidis K.T."/>
            <person name="Eloe-Fadrosh E.A."/>
            <person name="Kyrpides N.C."/>
            <person name="Woyke T."/>
        </authorList>
    </citation>
    <scope>NUCLEOTIDE SEQUENCE</scope>
    <source>
        <strain evidence="1">GVMAG-M-3300025626-8</strain>
    </source>
</reference>
<accession>A0A6C0J063</accession>
<organism evidence="1">
    <name type="scientific">viral metagenome</name>
    <dbReference type="NCBI Taxonomy" id="1070528"/>
    <lineage>
        <taxon>unclassified sequences</taxon>
        <taxon>metagenomes</taxon>
        <taxon>organismal metagenomes</taxon>
    </lineage>
</organism>
<proteinExistence type="predicted"/>
<dbReference type="AlphaFoldDB" id="A0A6C0J063"/>
<protein>
    <submittedName>
        <fullName evidence="1">Uncharacterized protein</fullName>
    </submittedName>
</protein>
<name>A0A6C0J063_9ZZZZ</name>